<keyword evidence="3" id="KW-0963">Cytoplasm</keyword>
<dbReference type="EMBL" id="JAQOUE010000001">
    <property type="protein sequence ID" value="MDT7043353.1"/>
    <property type="molecule type" value="Genomic_DNA"/>
</dbReference>
<comment type="similarity">
    <text evidence="2">Belongs to the DivIVA family.</text>
</comment>
<evidence type="ECO:0000256" key="2">
    <source>
        <dbReference type="ARBA" id="ARBA00009008"/>
    </source>
</evidence>
<proteinExistence type="inferred from homology"/>
<protein>
    <submittedName>
        <fullName evidence="9">DivIVA domain-containing protein</fullName>
    </submittedName>
</protein>
<dbReference type="Pfam" id="PF05103">
    <property type="entry name" value="DivIVA"/>
    <property type="match status" value="1"/>
</dbReference>
<evidence type="ECO:0000256" key="7">
    <source>
        <dbReference type="SAM" id="Coils"/>
    </source>
</evidence>
<comment type="subcellular location">
    <subcellularLocation>
        <location evidence="1">Cytoplasm</location>
    </subcellularLocation>
</comment>
<dbReference type="RefSeq" id="WP_313833920.1">
    <property type="nucleotide sequence ID" value="NZ_JAQOUE010000001.1"/>
</dbReference>
<feature type="compositionally biased region" description="Basic and acidic residues" evidence="8">
    <location>
        <begin position="161"/>
        <end position="171"/>
    </location>
</feature>
<evidence type="ECO:0000256" key="3">
    <source>
        <dbReference type="ARBA" id="ARBA00022490"/>
    </source>
</evidence>
<dbReference type="InterPro" id="IPR019933">
    <property type="entry name" value="DivIVA_domain"/>
</dbReference>
<keyword evidence="4" id="KW-0132">Cell division</keyword>
<dbReference type="NCBIfam" id="TIGR03544">
    <property type="entry name" value="DivI1A_domain"/>
    <property type="match status" value="1"/>
</dbReference>
<feature type="region of interest" description="Disordered" evidence="8">
    <location>
        <begin position="151"/>
        <end position="171"/>
    </location>
</feature>
<sequence>MRITPLDIQQKEFPKKFRGYDPEQVNAFLETVSQTVESLVRENASYREKIVTREHELAELRKSESTLTNTLISTQNFADQLKVNAQQDADRIIREAELQAEERLAAAREELADLHRSIADVRRQRIVAVEQIRSTIHTIERLIDVEVHEAGPPLEPMNLPRAHEETAPSSY</sequence>
<dbReference type="Gene3D" id="6.10.250.660">
    <property type="match status" value="1"/>
</dbReference>
<evidence type="ECO:0000256" key="6">
    <source>
        <dbReference type="ARBA" id="ARBA00023306"/>
    </source>
</evidence>
<dbReference type="PANTHER" id="PTHR35794:SF2">
    <property type="entry name" value="CELL DIVISION PROTEIN DIVIVA"/>
    <property type="match status" value="1"/>
</dbReference>
<evidence type="ECO:0000256" key="5">
    <source>
        <dbReference type="ARBA" id="ARBA00023054"/>
    </source>
</evidence>
<keyword evidence="5 7" id="KW-0175">Coiled coil</keyword>
<keyword evidence="10" id="KW-1185">Reference proteome</keyword>
<evidence type="ECO:0000313" key="9">
    <source>
        <dbReference type="EMBL" id="MDT7043353.1"/>
    </source>
</evidence>
<accession>A0ABU3KAB3</accession>
<comment type="caution">
    <text evidence="9">The sequence shown here is derived from an EMBL/GenBank/DDBJ whole genome shotgun (WGS) entry which is preliminary data.</text>
</comment>
<gene>
    <name evidence="9" type="ORF">PPG34_13415</name>
</gene>
<keyword evidence="6" id="KW-0131">Cell cycle</keyword>
<evidence type="ECO:0000256" key="1">
    <source>
        <dbReference type="ARBA" id="ARBA00004496"/>
    </source>
</evidence>
<dbReference type="Proteomes" id="UP001250932">
    <property type="component" value="Unassembled WGS sequence"/>
</dbReference>
<evidence type="ECO:0000256" key="8">
    <source>
        <dbReference type="SAM" id="MobiDB-lite"/>
    </source>
</evidence>
<name>A0ABU3KAB3_9BACT</name>
<dbReference type="PANTHER" id="PTHR35794">
    <property type="entry name" value="CELL DIVISION PROTEIN DIVIVA"/>
    <property type="match status" value="1"/>
</dbReference>
<dbReference type="InterPro" id="IPR007793">
    <property type="entry name" value="DivIVA_fam"/>
</dbReference>
<evidence type="ECO:0000256" key="4">
    <source>
        <dbReference type="ARBA" id="ARBA00022618"/>
    </source>
</evidence>
<reference evidence="9 10" key="1">
    <citation type="journal article" date="2023" name="ISME J.">
        <title>Cultivation and genomic characterization of novel and ubiquitous marine nitrite-oxidizing bacteria from the Nitrospirales.</title>
        <authorList>
            <person name="Mueller A.J."/>
            <person name="Daebeler A."/>
            <person name="Herbold C.W."/>
            <person name="Kirkegaard R.H."/>
            <person name="Daims H."/>
        </authorList>
    </citation>
    <scope>NUCLEOTIDE SEQUENCE [LARGE SCALE GENOMIC DNA]</scope>
    <source>
        <strain evidence="9 10">EB</strain>
    </source>
</reference>
<feature type="coiled-coil region" evidence="7">
    <location>
        <begin position="97"/>
        <end position="124"/>
    </location>
</feature>
<evidence type="ECO:0000313" key="10">
    <source>
        <dbReference type="Proteomes" id="UP001250932"/>
    </source>
</evidence>
<organism evidence="9 10">
    <name type="scientific">Candidatus Nitronereus thalassa</name>
    <dbReference type="NCBI Taxonomy" id="3020898"/>
    <lineage>
        <taxon>Bacteria</taxon>
        <taxon>Pseudomonadati</taxon>
        <taxon>Nitrospirota</taxon>
        <taxon>Nitrospiria</taxon>
        <taxon>Nitrospirales</taxon>
        <taxon>Nitrospiraceae</taxon>
        <taxon>Candidatus Nitronereus</taxon>
    </lineage>
</organism>